<dbReference type="RefSeq" id="WP_011759139.1">
    <property type="nucleotide sequence ID" value="NC_008700.1"/>
</dbReference>
<gene>
    <name evidence="10" type="ordered locus">Sama_1023</name>
</gene>
<proteinExistence type="predicted"/>
<dbReference type="InterPro" id="IPR029045">
    <property type="entry name" value="ClpP/crotonase-like_dom_sf"/>
</dbReference>
<dbReference type="Pfam" id="PF25145">
    <property type="entry name" value="NfeD1b_N"/>
    <property type="match status" value="1"/>
</dbReference>
<dbReference type="EMBL" id="CP000507">
    <property type="protein sequence ID" value="ABL99230.1"/>
    <property type="molecule type" value="Genomic_DNA"/>
</dbReference>
<dbReference type="Proteomes" id="UP000009175">
    <property type="component" value="Chromosome"/>
</dbReference>
<keyword evidence="11" id="KW-1185">Reference proteome</keyword>
<feature type="region of interest" description="Disordered" evidence="5">
    <location>
        <begin position="207"/>
        <end position="228"/>
    </location>
</feature>
<keyword evidence="3 6" id="KW-1133">Transmembrane helix</keyword>
<evidence type="ECO:0000259" key="9">
    <source>
        <dbReference type="Pfam" id="PF25145"/>
    </source>
</evidence>
<dbReference type="InterPro" id="IPR052165">
    <property type="entry name" value="Membrane_assoc_protease"/>
</dbReference>
<dbReference type="GO" id="GO:0008233">
    <property type="term" value="F:peptidase activity"/>
    <property type="evidence" value="ECO:0007669"/>
    <property type="project" value="UniProtKB-KW"/>
</dbReference>
<evidence type="ECO:0000256" key="3">
    <source>
        <dbReference type="ARBA" id="ARBA00022989"/>
    </source>
</evidence>
<dbReference type="Gene3D" id="3.90.226.10">
    <property type="entry name" value="2-enoyl-CoA Hydratase, Chain A, domain 1"/>
    <property type="match status" value="1"/>
</dbReference>
<dbReference type="GO" id="GO:0016020">
    <property type="term" value="C:membrane"/>
    <property type="evidence" value="ECO:0007669"/>
    <property type="project" value="UniProtKB-SubCell"/>
</dbReference>
<feature type="transmembrane region" description="Helical" evidence="6">
    <location>
        <begin position="401"/>
        <end position="420"/>
    </location>
</feature>
<evidence type="ECO:0000256" key="4">
    <source>
        <dbReference type="ARBA" id="ARBA00023136"/>
    </source>
</evidence>
<dbReference type="InterPro" id="IPR056738">
    <property type="entry name" value="NfeD1b_N"/>
</dbReference>
<dbReference type="InterPro" id="IPR012340">
    <property type="entry name" value="NA-bd_OB-fold"/>
</dbReference>
<dbReference type="eggNOG" id="COG1030">
    <property type="taxonomic scope" value="Bacteria"/>
</dbReference>
<dbReference type="SUPFAM" id="SSF52096">
    <property type="entry name" value="ClpP/crotonase"/>
    <property type="match status" value="1"/>
</dbReference>
<dbReference type="Pfam" id="PF01957">
    <property type="entry name" value="NfeD"/>
    <property type="match status" value="1"/>
</dbReference>
<dbReference type="InterPro" id="IPR002810">
    <property type="entry name" value="NfeD-like_C"/>
</dbReference>
<dbReference type="Gene3D" id="2.40.50.140">
    <property type="entry name" value="Nucleic acid-binding proteins"/>
    <property type="match status" value="1"/>
</dbReference>
<keyword evidence="4 6" id="KW-0472">Membrane</keyword>
<evidence type="ECO:0000259" key="8">
    <source>
        <dbReference type="Pfam" id="PF24961"/>
    </source>
</evidence>
<evidence type="ECO:0000256" key="2">
    <source>
        <dbReference type="ARBA" id="ARBA00022692"/>
    </source>
</evidence>
<dbReference type="Pfam" id="PF24961">
    <property type="entry name" value="NfeD_membrane"/>
    <property type="match status" value="1"/>
</dbReference>
<dbReference type="KEGG" id="saz:Sama_1023"/>
<dbReference type="SUPFAM" id="SSF141322">
    <property type="entry name" value="NfeD domain-like"/>
    <property type="match status" value="1"/>
</dbReference>
<evidence type="ECO:0000256" key="6">
    <source>
        <dbReference type="SAM" id="Phobius"/>
    </source>
</evidence>
<feature type="compositionally biased region" description="Basic and acidic residues" evidence="5">
    <location>
        <begin position="217"/>
        <end position="228"/>
    </location>
</feature>
<dbReference type="STRING" id="326297.Sama_1023"/>
<keyword evidence="10" id="KW-0378">Hydrolase</keyword>
<keyword evidence="10" id="KW-0645">Protease</keyword>
<evidence type="ECO:0000259" key="7">
    <source>
        <dbReference type="Pfam" id="PF01957"/>
    </source>
</evidence>
<dbReference type="OrthoDB" id="5289056at2"/>
<feature type="transmembrane region" description="Helical" evidence="6">
    <location>
        <begin position="333"/>
        <end position="350"/>
    </location>
</feature>
<dbReference type="CDD" id="cd07020">
    <property type="entry name" value="Clp_protease_NfeD_1"/>
    <property type="match status" value="1"/>
</dbReference>
<keyword evidence="2 6" id="KW-0812">Transmembrane</keyword>
<feature type="transmembrane region" description="Helical" evidence="6">
    <location>
        <begin position="426"/>
        <end position="453"/>
    </location>
</feature>
<accession>A1S4C4</accession>
<feature type="domain" description="NfeD-like C-terminal" evidence="7">
    <location>
        <begin position="465"/>
        <end position="515"/>
    </location>
</feature>
<evidence type="ECO:0000256" key="5">
    <source>
        <dbReference type="SAM" id="MobiDB-lite"/>
    </source>
</evidence>
<dbReference type="HOGENOM" id="CLU_024619_1_0_6"/>
<name>A1S4C4_SHEAM</name>
<evidence type="ECO:0000313" key="10">
    <source>
        <dbReference type="EMBL" id="ABL99230.1"/>
    </source>
</evidence>
<feature type="domain" description="NfeD1b N-terminal" evidence="9">
    <location>
        <begin position="109"/>
        <end position="289"/>
    </location>
</feature>
<reference evidence="10 11" key="1">
    <citation type="submission" date="2006-12" db="EMBL/GenBank/DDBJ databases">
        <title>Complete sequence of Shewanella amazonensis SB2B.</title>
        <authorList>
            <consortium name="US DOE Joint Genome Institute"/>
            <person name="Copeland A."/>
            <person name="Lucas S."/>
            <person name="Lapidus A."/>
            <person name="Barry K."/>
            <person name="Detter J.C."/>
            <person name="Glavina del Rio T."/>
            <person name="Hammon N."/>
            <person name="Israni S."/>
            <person name="Dalin E."/>
            <person name="Tice H."/>
            <person name="Pitluck S."/>
            <person name="Munk A.C."/>
            <person name="Brettin T."/>
            <person name="Bruce D."/>
            <person name="Han C."/>
            <person name="Tapia R."/>
            <person name="Gilna P."/>
            <person name="Schmutz J."/>
            <person name="Larimer F."/>
            <person name="Land M."/>
            <person name="Hauser L."/>
            <person name="Kyrpides N."/>
            <person name="Mikhailova N."/>
            <person name="Fredrickson J."/>
            <person name="Richardson P."/>
        </authorList>
    </citation>
    <scope>NUCLEOTIDE SEQUENCE [LARGE SCALE GENOMIC DNA]</scope>
    <source>
        <strain evidence="11">ATCC BAA-1098 / SB2B</strain>
    </source>
</reference>
<dbReference type="InterPro" id="IPR056739">
    <property type="entry name" value="NfeD_membrane"/>
</dbReference>
<sequence length="529" mass="55948">MFNRLFNRLFSPEVVRLLASINRLFASKPGLFALLLPLLLGSLNSGVVASPHAAFSSGFILSNANIANTTPVSDRDIGSNHSADLAAAVTSHQNTGARGLEGTVAPIWLLEVKGAIGPGVADYLVRTLNKAQKQVVPPQLLLLTLDTPGGLVASLRDINQAILTSEIPVACLVYPAGARAASAGTYMLYACHLAAMAPATSLGAATPVQLGPPAGGEPKDKEAEQQGASDMERKILNDAVAYIRTLAQLRGRNAEWGEQAVREAATATASEALALGAIDLIAKDPYALLEAIDGRQFVINDTVRVLHTHKALLLDAKPDWRTTFLSTITNPNVAYVLMMLGIYGLLLEFYSPGMGISGVVGAICLLVAMFALQMLPINYAGAALLILGIGLLVAESLVPSFGILGFGGVVAFVLGSVFLIDSELDAFRIAWPVILALAMVSLLFFAVLVSLLFKQRHRAVVSGPEAMVGARALVLDGFPGKGQVLFMGERWQGHSEQALQSGTWVRVESISGLLLELGPLDESKEKQDE</sequence>
<dbReference type="PANTHER" id="PTHR33507">
    <property type="entry name" value="INNER MEMBRANE PROTEIN YBBJ"/>
    <property type="match status" value="1"/>
</dbReference>
<feature type="domain" description="NfeD integral membrane" evidence="8">
    <location>
        <begin position="332"/>
        <end position="449"/>
    </location>
</feature>
<comment type="subcellular location">
    <subcellularLocation>
        <location evidence="1">Membrane</location>
        <topology evidence="1">Multi-pass membrane protein</topology>
    </subcellularLocation>
</comment>
<feature type="transmembrane region" description="Helical" evidence="6">
    <location>
        <begin position="377"/>
        <end position="394"/>
    </location>
</feature>
<dbReference type="PANTHER" id="PTHR33507:SF4">
    <property type="entry name" value="NODULATION COMPETITIVENESS PROTEIN NFED"/>
    <property type="match status" value="1"/>
</dbReference>
<organism evidence="10 11">
    <name type="scientific">Shewanella amazonensis (strain ATCC BAA-1098 / SB2B)</name>
    <dbReference type="NCBI Taxonomy" id="326297"/>
    <lineage>
        <taxon>Bacteria</taxon>
        <taxon>Pseudomonadati</taxon>
        <taxon>Pseudomonadota</taxon>
        <taxon>Gammaproteobacteria</taxon>
        <taxon>Alteromonadales</taxon>
        <taxon>Shewanellaceae</taxon>
        <taxon>Shewanella</taxon>
    </lineage>
</organism>
<dbReference type="AlphaFoldDB" id="A1S4C4"/>
<evidence type="ECO:0000313" key="11">
    <source>
        <dbReference type="Proteomes" id="UP000009175"/>
    </source>
</evidence>
<feature type="transmembrane region" description="Helical" evidence="6">
    <location>
        <begin position="355"/>
        <end position="371"/>
    </location>
</feature>
<dbReference type="GO" id="GO:0006508">
    <property type="term" value="P:proteolysis"/>
    <property type="evidence" value="ECO:0007669"/>
    <property type="project" value="UniProtKB-KW"/>
</dbReference>
<evidence type="ECO:0000256" key="1">
    <source>
        <dbReference type="ARBA" id="ARBA00004141"/>
    </source>
</evidence>
<protein>
    <submittedName>
        <fullName evidence="10">Membrane-bound serine protease (ClpP class)-like protein</fullName>
    </submittedName>
</protein>